<dbReference type="InterPro" id="IPR050155">
    <property type="entry name" value="HAD-like_hydrolase_sf"/>
</dbReference>
<gene>
    <name evidence="1" type="ORF">LCGC14_2653190</name>
</gene>
<reference evidence="1" key="1">
    <citation type="journal article" date="2015" name="Nature">
        <title>Complex archaea that bridge the gap between prokaryotes and eukaryotes.</title>
        <authorList>
            <person name="Spang A."/>
            <person name="Saw J.H."/>
            <person name="Jorgensen S.L."/>
            <person name="Zaremba-Niedzwiedzka K."/>
            <person name="Martijn J."/>
            <person name="Lind A.E."/>
            <person name="van Eijk R."/>
            <person name="Schleper C."/>
            <person name="Guy L."/>
            <person name="Ettema T.J."/>
        </authorList>
    </citation>
    <scope>NUCLEOTIDE SEQUENCE</scope>
</reference>
<evidence type="ECO:0000313" key="1">
    <source>
        <dbReference type="EMBL" id="KKK97394.1"/>
    </source>
</evidence>
<proteinExistence type="predicted"/>
<dbReference type="CDD" id="cd01427">
    <property type="entry name" value="HAD_like"/>
    <property type="match status" value="1"/>
</dbReference>
<dbReference type="EMBL" id="LAZR01046070">
    <property type="protein sequence ID" value="KKK97394.1"/>
    <property type="molecule type" value="Genomic_DNA"/>
</dbReference>
<dbReference type="InterPro" id="IPR023214">
    <property type="entry name" value="HAD_sf"/>
</dbReference>
<dbReference type="Gene3D" id="3.40.50.1000">
    <property type="entry name" value="HAD superfamily/HAD-like"/>
    <property type="match status" value="1"/>
</dbReference>
<protein>
    <recommendedName>
        <fullName evidence="2">Haloacid dehalogenase-like hydrolase</fullName>
    </recommendedName>
</protein>
<dbReference type="Gene3D" id="1.10.150.240">
    <property type="entry name" value="Putative phosphatase, domain 2"/>
    <property type="match status" value="1"/>
</dbReference>
<dbReference type="PANTHER" id="PTHR43434:SF1">
    <property type="entry name" value="PHOSPHOGLYCOLATE PHOSPHATASE"/>
    <property type="match status" value="1"/>
</dbReference>
<organism evidence="1">
    <name type="scientific">marine sediment metagenome</name>
    <dbReference type="NCBI Taxonomy" id="412755"/>
    <lineage>
        <taxon>unclassified sequences</taxon>
        <taxon>metagenomes</taxon>
        <taxon>ecological metagenomes</taxon>
    </lineage>
</organism>
<dbReference type="SUPFAM" id="SSF56784">
    <property type="entry name" value="HAD-like"/>
    <property type="match status" value="1"/>
</dbReference>
<dbReference type="InterPro" id="IPR023198">
    <property type="entry name" value="PGP-like_dom2"/>
</dbReference>
<dbReference type="AlphaFoldDB" id="A0A0F9C4L5"/>
<evidence type="ECO:0008006" key="2">
    <source>
        <dbReference type="Google" id="ProtNLM"/>
    </source>
</evidence>
<dbReference type="GO" id="GO:0008967">
    <property type="term" value="F:phosphoglycolate phosphatase activity"/>
    <property type="evidence" value="ECO:0007669"/>
    <property type="project" value="TreeGrafter"/>
</dbReference>
<dbReference type="PANTHER" id="PTHR43434">
    <property type="entry name" value="PHOSPHOGLYCOLATE PHOSPHATASE"/>
    <property type="match status" value="1"/>
</dbReference>
<dbReference type="Pfam" id="PF13419">
    <property type="entry name" value="HAD_2"/>
    <property type="match status" value="1"/>
</dbReference>
<dbReference type="GO" id="GO:0005829">
    <property type="term" value="C:cytosol"/>
    <property type="evidence" value="ECO:0007669"/>
    <property type="project" value="TreeGrafter"/>
</dbReference>
<dbReference type="GO" id="GO:0006281">
    <property type="term" value="P:DNA repair"/>
    <property type="evidence" value="ECO:0007669"/>
    <property type="project" value="TreeGrafter"/>
</dbReference>
<sequence>MDIEELKVATERLKNFPRKKKFLVAIDSDGCVFDSMNPKQIVVFHPKIMEFHQLWSIESYIREVAEFVNLFSRTRGCNRFIALQHIYRFLTEIPEIKQVIMEQGITLPDTTTLDAYVKKYKDISLGNPTLEEYVQERRENSLSKLLTWSKAVNSTIAAKIKNIPPFDHVRETLVLASENADLIVVSQTPYEALDREWKEHNLNNYVRVIAGQEMGKKEEHIRMTARGKYKSDEMLMLGDAPGDRRAAEANGALFYPIIPGKETQSWKRLVEEALPRFFEKTFAGSYQKKLMAEFDQALPSKPPWQELNYDHRTSYRERQPLRKAMYERFDRQGRLLIMEEEE</sequence>
<dbReference type="InterPro" id="IPR036412">
    <property type="entry name" value="HAD-like_sf"/>
</dbReference>
<dbReference type="InterPro" id="IPR041492">
    <property type="entry name" value="HAD_2"/>
</dbReference>
<name>A0A0F9C4L5_9ZZZZ</name>
<comment type="caution">
    <text evidence="1">The sequence shown here is derived from an EMBL/GenBank/DDBJ whole genome shotgun (WGS) entry which is preliminary data.</text>
</comment>
<accession>A0A0F9C4L5</accession>